<evidence type="ECO:0000313" key="1">
    <source>
        <dbReference type="EMBL" id="QEN04365.1"/>
    </source>
</evidence>
<organism evidence="1 2">
    <name type="scientific">Thiospirochaeta perfilievii</name>
    <dbReference type="NCBI Taxonomy" id="252967"/>
    <lineage>
        <taxon>Bacteria</taxon>
        <taxon>Pseudomonadati</taxon>
        <taxon>Spirochaetota</taxon>
        <taxon>Spirochaetia</taxon>
        <taxon>Spirochaetales</taxon>
        <taxon>Spirochaetaceae</taxon>
        <taxon>Thiospirochaeta</taxon>
    </lineage>
</organism>
<proteinExistence type="predicted"/>
<protein>
    <submittedName>
        <fullName evidence="1">Uncharacterized protein</fullName>
    </submittedName>
</protein>
<dbReference type="AlphaFoldDB" id="A0A5C1Q8I8"/>
<dbReference type="RefSeq" id="WP_149567612.1">
    <property type="nucleotide sequence ID" value="NZ_CP035807.1"/>
</dbReference>
<reference evidence="1 2" key="2">
    <citation type="submission" date="2019-09" db="EMBL/GenBank/DDBJ databases">
        <title>Complete Genome Sequence and Methylome Analysis of free living Spirochaetas.</title>
        <authorList>
            <person name="Leshcheva N."/>
            <person name="Mikheeva N."/>
        </authorList>
    </citation>
    <scope>NUCLEOTIDE SEQUENCE [LARGE SCALE GENOMIC DNA]</scope>
    <source>
        <strain evidence="1 2">P</strain>
    </source>
</reference>
<dbReference type="Proteomes" id="UP000323824">
    <property type="component" value="Chromosome"/>
</dbReference>
<dbReference type="EMBL" id="CP035807">
    <property type="protein sequence ID" value="QEN04365.1"/>
    <property type="molecule type" value="Genomic_DNA"/>
</dbReference>
<reference evidence="1 2" key="1">
    <citation type="submission" date="2019-02" db="EMBL/GenBank/DDBJ databases">
        <authorList>
            <person name="Fomenkov A."/>
            <person name="Dubinina G."/>
            <person name="Grabovich M."/>
            <person name="Vincze T."/>
            <person name="Roberts R.J."/>
        </authorList>
    </citation>
    <scope>NUCLEOTIDE SEQUENCE [LARGE SCALE GENOMIC DNA]</scope>
    <source>
        <strain evidence="1 2">P</strain>
    </source>
</reference>
<evidence type="ECO:0000313" key="2">
    <source>
        <dbReference type="Proteomes" id="UP000323824"/>
    </source>
</evidence>
<keyword evidence="2" id="KW-1185">Reference proteome</keyword>
<name>A0A5C1Q8I8_9SPIO</name>
<accession>A0A5C1Q8I8</accession>
<sequence>MKQRKILILIYILLNFQLFSQNTLDIPELLSFIFPPFTDGMGNGITEKYLIDVFKSQDLELKINKYPFTRAFSYLKDKGNYNKIMIMGKLYDSYNLEEDFEKIILSINYSTYIFNKDIHPTWVEHKPNLEGKK</sequence>
<dbReference type="KEGG" id="sper:EW093_06505"/>
<gene>
    <name evidence="1" type="ORF">EW093_06505</name>
</gene>